<evidence type="ECO:0000256" key="1">
    <source>
        <dbReference type="SAM" id="MobiDB-lite"/>
    </source>
</evidence>
<sequence length="301" mass="32205">MHTTTMPTSMNRHHLAHAHHHDAPPAPAAAPAAGKMDLLTFPVKETVGMMASLLEHITRANDQLPLPGGVVSRFHARSVPPISIHSYVNRILKYAPCANLVFISVLVYLDRMARAKVPFVVCSANIHRLLIAAVMVATKFYSDVFYTNSHYAKVGGLAVMELNQLELEFLFMNEFNLMISPQEFQHYADRLLEHAMAEKARARLAAAAAATAAGNLPGHMVSSPGDMDVAQSPMPAHHRAASPMDVAMHGHGPAVGGGGGVPSLPRFRFQGPAAASPLAPAGPGYYGSGHPPVQQASPMQQ</sequence>
<dbReference type="Gene3D" id="1.10.472.10">
    <property type="entry name" value="Cyclin-like"/>
    <property type="match status" value="1"/>
</dbReference>
<protein>
    <submittedName>
        <fullName evidence="2">Pho cyclin 6/7</fullName>
    </submittedName>
</protein>
<evidence type="ECO:0000313" key="2">
    <source>
        <dbReference type="EMBL" id="SMQ44846.1"/>
    </source>
</evidence>
<gene>
    <name evidence="2" type="primary">Pcl6</name>
    <name evidence="2" type="synonym">7</name>
</gene>
<dbReference type="PANTHER" id="PTHR15615:SF94">
    <property type="entry name" value="PHO85 CYCLIN-6-RELATED"/>
    <property type="match status" value="1"/>
</dbReference>
<feature type="compositionally biased region" description="Low complexity" evidence="1">
    <location>
        <begin position="271"/>
        <end position="292"/>
    </location>
</feature>
<dbReference type="GO" id="GO:0019901">
    <property type="term" value="F:protein kinase binding"/>
    <property type="evidence" value="ECO:0007669"/>
    <property type="project" value="InterPro"/>
</dbReference>
<reference evidence="2" key="1">
    <citation type="submission" date="2017-05" db="EMBL/GenBank/DDBJ databases">
        <authorList>
            <person name="Song R."/>
            <person name="Chenine A.L."/>
            <person name="Ruprecht R.M."/>
        </authorList>
    </citation>
    <scope>NUCLEOTIDE SEQUENCE</scope>
</reference>
<dbReference type="GO" id="GO:0000307">
    <property type="term" value="C:cyclin-dependent protein kinase holoenzyme complex"/>
    <property type="evidence" value="ECO:0007669"/>
    <property type="project" value="TreeGrafter"/>
</dbReference>
<dbReference type="GO" id="GO:0016538">
    <property type="term" value="F:cyclin-dependent protein serine/threonine kinase regulator activity"/>
    <property type="evidence" value="ECO:0007669"/>
    <property type="project" value="TreeGrafter"/>
</dbReference>
<dbReference type="EMBL" id="LT853626">
    <property type="protein sequence ID" value="SMQ44846.1"/>
    <property type="molecule type" value="Genomic_DNA"/>
</dbReference>
<name>A0A238HJG3_BLAEM</name>
<dbReference type="AlphaFoldDB" id="A0A238HJG3"/>
<dbReference type="Pfam" id="PF08613">
    <property type="entry name" value="Cyclin"/>
    <property type="match status" value="1"/>
</dbReference>
<dbReference type="GO" id="GO:0005634">
    <property type="term" value="C:nucleus"/>
    <property type="evidence" value="ECO:0007669"/>
    <property type="project" value="TreeGrafter"/>
</dbReference>
<dbReference type="CDD" id="cd20558">
    <property type="entry name" value="CYCLIN_ScPCL7-like"/>
    <property type="match status" value="1"/>
</dbReference>
<feature type="region of interest" description="Disordered" evidence="1">
    <location>
        <begin position="254"/>
        <end position="301"/>
    </location>
</feature>
<organism evidence="2">
    <name type="scientific">Blastocladiella emersonii</name>
    <name type="common">Aquatic fungus</name>
    <dbReference type="NCBI Taxonomy" id="4808"/>
    <lineage>
        <taxon>Eukaryota</taxon>
        <taxon>Fungi</taxon>
        <taxon>Fungi incertae sedis</taxon>
        <taxon>Blastocladiomycota</taxon>
        <taxon>Blastocladiomycetes</taxon>
        <taxon>Blastocladiales</taxon>
        <taxon>Blastocladiaceae</taxon>
        <taxon>Blastocladiella</taxon>
    </lineage>
</organism>
<accession>A0A238HJG3</accession>
<dbReference type="PANTHER" id="PTHR15615">
    <property type="match status" value="1"/>
</dbReference>
<dbReference type="InterPro" id="IPR013922">
    <property type="entry name" value="Cyclin_PHO80-like"/>
</dbReference>
<proteinExistence type="predicted"/>